<evidence type="ECO:0000313" key="10">
    <source>
        <dbReference type="Proteomes" id="UP000325577"/>
    </source>
</evidence>
<feature type="signal peptide" evidence="8">
    <location>
        <begin position="1"/>
        <end position="17"/>
    </location>
</feature>
<dbReference type="InterPro" id="IPR036514">
    <property type="entry name" value="SGNH_hydro_sf"/>
</dbReference>
<evidence type="ECO:0000256" key="6">
    <source>
        <dbReference type="ARBA" id="ARBA00022963"/>
    </source>
</evidence>
<evidence type="ECO:0000256" key="2">
    <source>
        <dbReference type="ARBA" id="ARBA00008668"/>
    </source>
</evidence>
<keyword evidence="5" id="KW-0378">Hydrolase</keyword>
<dbReference type="PANTHER" id="PTHR45650:SF9">
    <property type="entry name" value="SGNH HYDROLASE-TYPE ESTERASE DOMAIN-CONTAINING PROTEIN"/>
    <property type="match status" value="1"/>
</dbReference>
<proteinExistence type="inferred from homology"/>
<dbReference type="GO" id="GO:0016042">
    <property type="term" value="P:lipid catabolic process"/>
    <property type="evidence" value="ECO:0007669"/>
    <property type="project" value="UniProtKB-KW"/>
</dbReference>
<dbReference type="AlphaFoldDB" id="A0A5J4ZL74"/>
<organism evidence="9 10">
    <name type="scientific">Nyssa sinensis</name>
    <dbReference type="NCBI Taxonomy" id="561372"/>
    <lineage>
        <taxon>Eukaryota</taxon>
        <taxon>Viridiplantae</taxon>
        <taxon>Streptophyta</taxon>
        <taxon>Embryophyta</taxon>
        <taxon>Tracheophyta</taxon>
        <taxon>Spermatophyta</taxon>
        <taxon>Magnoliopsida</taxon>
        <taxon>eudicotyledons</taxon>
        <taxon>Gunneridae</taxon>
        <taxon>Pentapetalae</taxon>
        <taxon>asterids</taxon>
        <taxon>Cornales</taxon>
        <taxon>Nyssaceae</taxon>
        <taxon>Nyssa</taxon>
    </lineage>
</organism>
<name>A0A5J4ZL74_9ASTE</name>
<evidence type="ECO:0000313" key="9">
    <source>
        <dbReference type="EMBL" id="KAA8519593.1"/>
    </source>
</evidence>
<dbReference type="GO" id="GO:0016788">
    <property type="term" value="F:hydrolase activity, acting on ester bonds"/>
    <property type="evidence" value="ECO:0007669"/>
    <property type="project" value="InterPro"/>
</dbReference>
<keyword evidence="4 8" id="KW-0732">Signal</keyword>
<evidence type="ECO:0000256" key="4">
    <source>
        <dbReference type="ARBA" id="ARBA00022729"/>
    </source>
</evidence>
<sequence length="355" mass="38898">MFMMSLLVVELGPLVRGQPQVPCYFIFGDSIFDNGNNNGLLTMAKVNFPPYGIDFPDGPTGRFTNGRNMADIIAEKLGFKNYIPPFATASPQEVLTGVNYGSGGAGIRNETGKHLGGRISLNEQLLHHQVIISRIALLLGSKDLAREHLSKCIYTIGMGNNDYINNYLMPQFYPTSHLYTPQQYAAVLIHQYFKQIKTLYNQGARKVALFGIGLIGCIPAEVTMYGTNGSACVDWINNYVQLFNDKLVSLVDELNNDLTDAKFIYINSTGISSGDPSAIGLTVANAPCCDVSTNYGKGQCIPQRVPCSDRSTYVFWDAFHPTEIVNVVSATRAYSALSPTDAYPFDIRGLAQLSL</sequence>
<keyword evidence="10" id="KW-1185">Reference proteome</keyword>
<accession>A0A5J4ZL74</accession>
<dbReference type="EMBL" id="CM018049">
    <property type="protein sequence ID" value="KAA8519593.1"/>
    <property type="molecule type" value="Genomic_DNA"/>
</dbReference>
<dbReference type="Gene3D" id="3.40.50.1110">
    <property type="entry name" value="SGNH hydrolase"/>
    <property type="match status" value="1"/>
</dbReference>
<dbReference type="InterPro" id="IPR051238">
    <property type="entry name" value="GDSL_esterase/lipase"/>
</dbReference>
<dbReference type="SUPFAM" id="SSF52266">
    <property type="entry name" value="SGNH hydrolase"/>
    <property type="match status" value="1"/>
</dbReference>
<evidence type="ECO:0000256" key="1">
    <source>
        <dbReference type="ARBA" id="ARBA00004613"/>
    </source>
</evidence>
<dbReference type="Proteomes" id="UP000325577">
    <property type="component" value="Linkage Group LG6"/>
</dbReference>
<dbReference type="GO" id="GO:0005576">
    <property type="term" value="C:extracellular region"/>
    <property type="evidence" value="ECO:0007669"/>
    <property type="project" value="UniProtKB-SubCell"/>
</dbReference>
<evidence type="ECO:0000256" key="5">
    <source>
        <dbReference type="ARBA" id="ARBA00022801"/>
    </source>
</evidence>
<keyword evidence="7" id="KW-0443">Lipid metabolism</keyword>
<dbReference type="CDD" id="cd01837">
    <property type="entry name" value="SGNH_plant_lipase_like"/>
    <property type="match status" value="1"/>
</dbReference>
<keyword evidence="3" id="KW-0964">Secreted</keyword>
<dbReference type="InterPro" id="IPR001087">
    <property type="entry name" value="GDSL"/>
</dbReference>
<dbReference type="Pfam" id="PF00657">
    <property type="entry name" value="Lipase_GDSL"/>
    <property type="match status" value="1"/>
</dbReference>
<evidence type="ECO:0000256" key="8">
    <source>
        <dbReference type="SAM" id="SignalP"/>
    </source>
</evidence>
<dbReference type="OrthoDB" id="1683520at2759"/>
<feature type="chain" id="PRO_5023839288" description="SGNH hydrolase-type esterase domain-containing protein" evidence="8">
    <location>
        <begin position="18"/>
        <end position="355"/>
    </location>
</feature>
<dbReference type="InterPro" id="IPR035669">
    <property type="entry name" value="SGNH_plant_lipase-like"/>
</dbReference>
<gene>
    <name evidence="9" type="ORF">F0562_013962</name>
</gene>
<comment type="similarity">
    <text evidence="2">Belongs to the 'GDSL' lipolytic enzyme family.</text>
</comment>
<keyword evidence="6" id="KW-0442">Lipid degradation</keyword>
<evidence type="ECO:0008006" key="11">
    <source>
        <dbReference type="Google" id="ProtNLM"/>
    </source>
</evidence>
<protein>
    <recommendedName>
        <fullName evidence="11">SGNH hydrolase-type esterase domain-containing protein</fullName>
    </recommendedName>
</protein>
<reference evidence="9 10" key="1">
    <citation type="submission" date="2019-09" db="EMBL/GenBank/DDBJ databases">
        <title>A chromosome-level genome assembly of the Chinese tupelo Nyssa sinensis.</title>
        <authorList>
            <person name="Yang X."/>
            <person name="Kang M."/>
            <person name="Yang Y."/>
            <person name="Xiong H."/>
            <person name="Wang M."/>
            <person name="Zhang Z."/>
            <person name="Wang Z."/>
            <person name="Wu H."/>
            <person name="Ma T."/>
            <person name="Liu J."/>
            <person name="Xi Z."/>
        </authorList>
    </citation>
    <scope>NUCLEOTIDE SEQUENCE [LARGE SCALE GENOMIC DNA]</scope>
    <source>
        <strain evidence="9">J267</strain>
        <tissue evidence="9">Leaf</tissue>
    </source>
</reference>
<evidence type="ECO:0000256" key="7">
    <source>
        <dbReference type="ARBA" id="ARBA00023098"/>
    </source>
</evidence>
<dbReference type="PANTHER" id="PTHR45650">
    <property type="entry name" value="GDSL-LIKE LIPASE/ACYLHYDROLASE-RELATED"/>
    <property type="match status" value="1"/>
</dbReference>
<evidence type="ECO:0000256" key="3">
    <source>
        <dbReference type="ARBA" id="ARBA00022525"/>
    </source>
</evidence>
<comment type="subcellular location">
    <subcellularLocation>
        <location evidence="1">Secreted</location>
    </subcellularLocation>
</comment>